<dbReference type="AlphaFoldDB" id="A0A3B9GU89"/>
<comment type="caution">
    <text evidence="2">The sequence shown here is derived from an EMBL/GenBank/DDBJ whole genome shotgun (WGS) entry which is preliminary data.</text>
</comment>
<dbReference type="PANTHER" id="PTHR42663">
    <property type="entry name" value="HYDROLASE C777.06C-RELATED-RELATED"/>
    <property type="match status" value="1"/>
</dbReference>
<dbReference type="PANTHER" id="PTHR42663:SF6">
    <property type="entry name" value="HYDROLASE C777.06C-RELATED"/>
    <property type="match status" value="1"/>
</dbReference>
<dbReference type="CDD" id="cd16279">
    <property type="entry name" value="metallo-hydrolase-like_MBL-fold"/>
    <property type="match status" value="1"/>
</dbReference>
<protein>
    <submittedName>
        <fullName evidence="2">Phosphoribosyl 1,2-cyclic phosphodiesterase</fullName>
    </submittedName>
</protein>
<dbReference type="InterPro" id="IPR036866">
    <property type="entry name" value="RibonucZ/Hydroxyglut_hydro"/>
</dbReference>
<dbReference type="Gene3D" id="3.60.15.10">
    <property type="entry name" value="Ribonuclease Z/Hydroxyacylglutathione hydrolase-like"/>
    <property type="match status" value="1"/>
</dbReference>
<organism evidence="2 3">
    <name type="scientific">Hyphomonas adhaerens</name>
    <dbReference type="NCBI Taxonomy" id="81029"/>
    <lineage>
        <taxon>Bacteria</taxon>
        <taxon>Pseudomonadati</taxon>
        <taxon>Pseudomonadota</taxon>
        <taxon>Alphaproteobacteria</taxon>
        <taxon>Hyphomonadales</taxon>
        <taxon>Hyphomonadaceae</taxon>
        <taxon>Hyphomonas</taxon>
    </lineage>
</organism>
<feature type="domain" description="Metallo-beta-lactamase" evidence="1">
    <location>
        <begin position="55"/>
        <end position="236"/>
    </location>
</feature>
<accession>A0A3B9GU89</accession>
<gene>
    <name evidence="2" type="ORF">DCG58_02325</name>
</gene>
<sequence length="267" mass="29351">MSVGVRCTLLGTGSSGGVPRVGGDWGACDPNEPKNRRRRCCVLIEKENGSGGLTSVLIDTSPDLREQLLDAEVTDLDALVYTHEHADQVHGIDDIRPLVIKRRAALPTYMNAATREILTRRFDYCFEGKGGYPPILDVQPDIMPAVPFRIPGAGGTIEMLPIDMEHGRIRCLGFRIGNFAYCNDVSDLPASSKALMQGLDTLVIDALRYTDHPTHASVSKALDWIKELKPNKAVLTNMHVDLDYANLKRELPANVEPGFDGMVLEVR</sequence>
<name>A0A3B9GU89_9PROT</name>
<dbReference type="Pfam" id="PF12706">
    <property type="entry name" value="Lactamase_B_2"/>
    <property type="match status" value="1"/>
</dbReference>
<dbReference type="EMBL" id="DMAN01000048">
    <property type="protein sequence ID" value="HAE25972.1"/>
    <property type="molecule type" value="Genomic_DNA"/>
</dbReference>
<proteinExistence type="predicted"/>
<reference evidence="2 3" key="1">
    <citation type="journal article" date="2018" name="Nat. Biotechnol.">
        <title>A standardized bacterial taxonomy based on genome phylogeny substantially revises the tree of life.</title>
        <authorList>
            <person name="Parks D.H."/>
            <person name="Chuvochina M."/>
            <person name="Waite D.W."/>
            <person name="Rinke C."/>
            <person name="Skarshewski A."/>
            <person name="Chaumeil P.A."/>
            <person name="Hugenholtz P."/>
        </authorList>
    </citation>
    <scope>NUCLEOTIDE SEQUENCE [LARGE SCALE GENOMIC DNA]</scope>
    <source>
        <strain evidence="2">UBA8733</strain>
    </source>
</reference>
<evidence type="ECO:0000313" key="2">
    <source>
        <dbReference type="EMBL" id="HAE25972.1"/>
    </source>
</evidence>
<dbReference type="SUPFAM" id="SSF56281">
    <property type="entry name" value="Metallo-hydrolase/oxidoreductase"/>
    <property type="match status" value="1"/>
</dbReference>
<dbReference type="InterPro" id="IPR001279">
    <property type="entry name" value="Metallo-B-lactamas"/>
</dbReference>
<dbReference type="RefSeq" id="WP_273054203.1">
    <property type="nucleotide sequence ID" value="NZ_CAJQMV010000086.1"/>
</dbReference>
<evidence type="ECO:0000259" key="1">
    <source>
        <dbReference type="Pfam" id="PF12706"/>
    </source>
</evidence>
<dbReference type="Proteomes" id="UP000259610">
    <property type="component" value="Unassembled WGS sequence"/>
</dbReference>
<evidence type="ECO:0000313" key="3">
    <source>
        <dbReference type="Proteomes" id="UP000259610"/>
    </source>
</evidence>